<evidence type="ECO:0000256" key="1">
    <source>
        <dbReference type="SAM" id="Phobius"/>
    </source>
</evidence>
<dbReference type="Proteomes" id="UP000192501">
    <property type="component" value="Unassembled WGS sequence"/>
</dbReference>
<accession>A0A1X0QK17</accession>
<dbReference type="AlphaFoldDB" id="A0A1X0QK17"/>
<comment type="caution">
    <text evidence="2">The sequence shown here is derived from an EMBL/GenBank/DDBJ whole genome shotgun (WGS) entry which is preliminary data.</text>
</comment>
<keyword evidence="1" id="KW-1133">Transmembrane helix</keyword>
<organism evidence="2 3">
    <name type="scientific">Hepatospora eriocheir</name>
    <dbReference type="NCBI Taxonomy" id="1081669"/>
    <lineage>
        <taxon>Eukaryota</taxon>
        <taxon>Fungi</taxon>
        <taxon>Fungi incertae sedis</taxon>
        <taxon>Microsporidia</taxon>
        <taxon>Hepatosporidae</taxon>
        <taxon>Hepatospora</taxon>
    </lineage>
</organism>
<gene>
    <name evidence="2" type="ORF">A0H76_2211</name>
</gene>
<name>A0A1X0QK17_9MICR</name>
<evidence type="ECO:0000313" key="3">
    <source>
        <dbReference type="Proteomes" id="UP000192501"/>
    </source>
</evidence>
<sequence length="59" mass="6965">MIFLIFPTPITLVIFIISIIKIFHKTVFYLVKFLFIVFSETMTSFLSDCNNILKIFKTI</sequence>
<proteinExistence type="predicted"/>
<reference evidence="2 3" key="1">
    <citation type="journal article" date="2017" name="Environ. Microbiol.">
        <title>Decay of the glycolytic pathway and adaptation to intranuclear parasitism within Enterocytozoonidae microsporidia.</title>
        <authorList>
            <person name="Wiredu Boakye D."/>
            <person name="Jaroenlak P."/>
            <person name="Prachumwat A."/>
            <person name="Williams T.A."/>
            <person name="Bateman K.S."/>
            <person name="Itsathitphaisarn O."/>
            <person name="Sritunyalucksana K."/>
            <person name="Paszkiewicz K.H."/>
            <person name="Moore K.A."/>
            <person name="Stentiford G.D."/>
            <person name="Williams B.A."/>
        </authorList>
    </citation>
    <scope>NUCLEOTIDE SEQUENCE [LARGE SCALE GENOMIC DNA]</scope>
    <source>
        <strain evidence="3">canceri</strain>
    </source>
</reference>
<keyword evidence="1" id="KW-0472">Membrane</keyword>
<protein>
    <submittedName>
        <fullName evidence="2">Uncharacterized protein</fullName>
    </submittedName>
</protein>
<evidence type="ECO:0000313" key="2">
    <source>
        <dbReference type="EMBL" id="ORE00127.1"/>
    </source>
</evidence>
<keyword evidence="1" id="KW-0812">Transmembrane</keyword>
<dbReference type="EMBL" id="LTAI01000061">
    <property type="protein sequence ID" value="ORE00127.1"/>
    <property type="molecule type" value="Genomic_DNA"/>
</dbReference>
<feature type="transmembrane region" description="Helical" evidence="1">
    <location>
        <begin position="12"/>
        <end position="38"/>
    </location>
</feature>
<dbReference type="VEuPathDB" id="MicrosporidiaDB:A0H76_2211"/>